<dbReference type="EMBL" id="JAULSN010000008">
    <property type="protein sequence ID" value="KAK3365698.1"/>
    <property type="molecule type" value="Genomic_DNA"/>
</dbReference>
<comment type="caution">
    <text evidence="3">The sequence shown here is derived from an EMBL/GenBank/DDBJ whole genome shotgun (WGS) entry which is preliminary data.</text>
</comment>
<evidence type="ECO:0000256" key="2">
    <source>
        <dbReference type="SAM" id="Phobius"/>
    </source>
</evidence>
<dbReference type="Gene3D" id="3.40.50.150">
    <property type="entry name" value="Vaccinia Virus protein VP39"/>
    <property type="match status" value="1"/>
</dbReference>
<dbReference type="PANTHER" id="PTHR45036:SF1">
    <property type="entry name" value="METHYLTRANSFERASE LIKE 7A"/>
    <property type="match status" value="1"/>
</dbReference>
<dbReference type="InterPro" id="IPR029063">
    <property type="entry name" value="SAM-dependent_MTases_sf"/>
</dbReference>
<reference evidence="3" key="1">
    <citation type="journal article" date="2023" name="Mol. Phylogenet. Evol.">
        <title>Genome-scale phylogeny and comparative genomics of the fungal order Sordariales.</title>
        <authorList>
            <person name="Hensen N."/>
            <person name="Bonometti L."/>
            <person name="Westerberg I."/>
            <person name="Brannstrom I.O."/>
            <person name="Guillou S."/>
            <person name="Cros-Aarteil S."/>
            <person name="Calhoun S."/>
            <person name="Haridas S."/>
            <person name="Kuo A."/>
            <person name="Mondo S."/>
            <person name="Pangilinan J."/>
            <person name="Riley R."/>
            <person name="LaButti K."/>
            <person name="Andreopoulos B."/>
            <person name="Lipzen A."/>
            <person name="Chen C."/>
            <person name="Yan M."/>
            <person name="Daum C."/>
            <person name="Ng V."/>
            <person name="Clum A."/>
            <person name="Steindorff A."/>
            <person name="Ohm R.A."/>
            <person name="Martin F."/>
            <person name="Silar P."/>
            <person name="Natvig D.O."/>
            <person name="Lalanne C."/>
            <person name="Gautier V."/>
            <person name="Ament-Velasquez S.L."/>
            <person name="Kruys A."/>
            <person name="Hutchinson M.I."/>
            <person name="Powell A.J."/>
            <person name="Barry K."/>
            <person name="Miller A.N."/>
            <person name="Grigoriev I.V."/>
            <person name="Debuchy R."/>
            <person name="Gladieux P."/>
            <person name="Hiltunen Thoren M."/>
            <person name="Johannesson H."/>
        </authorList>
    </citation>
    <scope>NUCLEOTIDE SEQUENCE</scope>
    <source>
        <strain evidence="3">CBS 958.72</strain>
    </source>
</reference>
<dbReference type="Pfam" id="PF13489">
    <property type="entry name" value="Methyltransf_23"/>
    <property type="match status" value="1"/>
</dbReference>
<keyword evidence="3" id="KW-0489">Methyltransferase</keyword>
<keyword evidence="4" id="KW-1185">Reference proteome</keyword>
<dbReference type="AlphaFoldDB" id="A0AAE0N0I6"/>
<feature type="transmembrane region" description="Helical" evidence="2">
    <location>
        <begin position="20"/>
        <end position="42"/>
    </location>
</feature>
<sequence length="312" mass="33913">MPPPQSTFTIYDFAASWFFPWRFMIASTTFLPGTLASAVLAGDWRTLLSWNRLQSAWFGRFWGWAGPLVRTSAEENVVPLLEGRVTGGRIVERSAAHARGVGGTVLEIGPGSGNWVSIFSDRYLSSTGSSTSTSGSLSNPNPDAAAAPGSRGKVTRVFGVEPNAGVHAELRAKIVAAGLEDVYEIVPVGIQDLAPSGRVLLESADCIVTVMCLCSIPDPQLNIKELYGYLKPGGRWFVYEHVKCSHSQSWVVGAYQGFMNLIWPPFIGGCELRRDTGKWIKEAGPWSDVDLTAPHGQPWFHVLPHVIGILTK</sequence>
<evidence type="ECO:0000256" key="1">
    <source>
        <dbReference type="SAM" id="MobiDB-lite"/>
    </source>
</evidence>
<dbReference type="Proteomes" id="UP001287356">
    <property type="component" value="Unassembled WGS sequence"/>
</dbReference>
<reference evidence="3" key="2">
    <citation type="submission" date="2023-06" db="EMBL/GenBank/DDBJ databases">
        <authorList>
            <consortium name="Lawrence Berkeley National Laboratory"/>
            <person name="Haridas S."/>
            <person name="Hensen N."/>
            <person name="Bonometti L."/>
            <person name="Westerberg I."/>
            <person name="Brannstrom I.O."/>
            <person name="Guillou S."/>
            <person name="Cros-Aarteil S."/>
            <person name="Calhoun S."/>
            <person name="Kuo A."/>
            <person name="Mondo S."/>
            <person name="Pangilinan J."/>
            <person name="Riley R."/>
            <person name="Labutti K."/>
            <person name="Andreopoulos B."/>
            <person name="Lipzen A."/>
            <person name="Chen C."/>
            <person name="Yanf M."/>
            <person name="Daum C."/>
            <person name="Ng V."/>
            <person name="Clum A."/>
            <person name="Steindorff A."/>
            <person name="Ohm R."/>
            <person name="Martin F."/>
            <person name="Silar P."/>
            <person name="Natvig D."/>
            <person name="Lalanne C."/>
            <person name="Gautier V."/>
            <person name="Ament-Velasquez S.L."/>
            <person name="Kruys A."/>
            <person name="Hutchinson M.I."/>
            <person name="Powell A.J."/>
            <person name="Barry K."/>
            <person name="Miller A.N."/>
            <person name="Grigoriev I.V."/>
            <person name="Debuchy R."/>
            <person name="Gladieux P."/>
            <person name="Thoren M.H."/>
            <person name="Johannesson H."/>
        </authorList>
    </citation>
    <scope>NUCLEOTIDE SEQUENCE</scope>
    <source>
        <strain evidence="3">CBS 958.72</strain>
    </source>
</reference>
<gene>
    <name evidence="3" type="ORF">B0T24DRAFT_396333</name>
</gene>
<evidence type="ECO:0000313" key="4">
    <source>
        <dbReference type="Proteomes" id="UP001287356"/>
    </source>
</evidence>
<protein>
    <submittedName>
        <fullName evidence="3">S-adenosyl-L-methionine-dependent methyltransferase</fullName>
    </submittedName>
</protein>
<feature type="region of interest" description="Disordered" evidence="1">
    <location>
        <begin position="130"/>
        <end position="150"/>
    </location>
</feature>
<dbReference type="PANTHER" id="PTHR45036">
    <property type="entry name" value="METHYLTRANSFERASE LIKE 7B"/>
    <property type="match status" value="1"/>
</dbReference>
<keyword evidence="3" id="KW-0808">Transferase</keyword>
<dbReference type="GO" id="GO:0032259">
    <property type="term" value="P:methylation"/>
    <property type="evidence" value="ECO:0007669"/>
    <property type="project" value="UniProtKB-KW"/>
</dbReference>
<dbReference type="GO" id="GO:0008168">
    <property type="term" value="F:methyltransferase activity"/>
    <property type="evidence" value="ECO:0007669"/>
    <property type="project" value="UniProtKB-KW"/>
</dbReference>
<keyword evidence="2" id="KW-1133">Transmembrane helix</keyword>
<keyword evidence="2" id="KW-0812">Transmembrane</keyword>
<name>A0AAE0N0I6_9PEZI</name>
<keyword evidence="2" id="KW-0472">Membrane</keyword>
<proteinExistence type="predicted"/>
<dbReference type="SUPFAM" id="SSF53335">
    <property type="entry name" value="S-adenosyl-L-methionine-dependent methyltransferases"/>
    <property type="match status" value="1"/>
</dbReference>
<accession>A0AAE0N0I6</accession>
<dbReference type="InterPro" id="IPR052356">
    <property type="entry name" value="Thiol_S-MT"/>
</dbReference>
<organism evidence="3 4">
    <name type="scientific">Lasiosphaeria ovina</name>
    <dbReference type="NCBI Taxonomy" id="92902"/>
    <lineage>
        <taxon>Eukaryota</taxon>
        <taxon>Fungi</taxon>
        <taxon>Dikarya</taxon>
        <taxon>Ascomycota</taxon>
        <taxon>Pezizomycotina</taxon>
        <taxon>Sordariomycetes</taxon>
        <taxon>Sordariomycetidae</taxon>
        <taxon>Sordariales</taxon>
        <taxon>Lasiosphaeriaceae</taxon>
        <taxon>Lasiosphaeria</taxon>
    </lineage>
</organism>
<evidence type="ECO:0000313" key="3">
    <source>
        <dbReference type="EMBL" id="KAK3365698.1"/>
    </source>
</evidence>